<dbReference type="OrthoDB" id="4159781at2759"/>
<dbReference type="PANTHER" id="PTHR37540">
    <property type="entry name" value="TRANSCRIPTION FACTOR (ACR-2), PUTATIVE-RELATED-RELATED"/>
    <property type="match status" value="1"/>
</dbReference>
<dbReference type="AlphaFoldDB" id="W2SC66"/>
<evidence type="ECO:0000313" key="2">
    <source>
        <dbReference type="EMBL" id="ETN45509.1"/>
    </source>
</evidence>
<feature type="region of interest" description="Disordered" evidence="1">
    <location>
        <begin position="49"/>
        <end position="99"/>
    </location>
</feature>
<feature type="compositionally biased region" description="Basic residues" evidence="1">
    <location>
        <begin position="59"/>
        <end position="68"/>
    </location>
</feature>
<reference evidence="2 3" key="1">
    <citation type="submission" date="2013-03" db="EMBL/GenBank/DDBJ databases">
        <title>The Genome Sequence of Phialophora europaea CBS 101466.</title>
        <authorList>
            <consortium name="The Broad Institute Genomics Platform"/>
            <person name="Cuomo C."/>
            <person name="de Hoog S."/>
            <person name="Gorbushina A."/>
            <person name="Walker B."/>
            <person name="Young S.K."/>
            <person name="Zeng Q."/>
            <person name="Gargeya S."/>
            <person name="Fitzgerald M."/>
            <person name="Haas B."/>
            <person name="Abouelleil A."/>
            <person name="Allen A.W."/>
            <person name="Alvarado L."/>
            <person name="Arachchi H.M."/>
            <person name="Berlin A.M."/>
            <person name="Chapman S.B."/>
            <person name="Gainer-Dewar J."/>
            <person name="Goldberg J."/>
            <person name="Griggs A."/>
            <person name="Gujja S."/>
            <person name="Hansen M."/>
            <person name="Howarth C."/>
            <person name="Imamovic A."/>
            <person name="Ireland A."/>
            <person name="Larimer J."/>
            <person name="McCowan C."/>
            <person name="Murphy C."/>
            <person name="Pearson M."/>
            <person name="Poon T.W."/>
            <person name="Priest M."/>
            <person name="Roberts A."/>
            <person name="Saif S."/>
            <person name="Shea T."/>
            <person name="Sisk P."/>
            <person name="Sykes S."/>
            <person name="Wortman J."/>
            <person name="Nusbaum C."/>
            <person name="Birren B."/>
        </authorList>
    </citation>
    <scope>NUCLEOTIDE SEQUENCE [LARGE SCALE GENOMIC DNA]</scope>
    <source>
        <strain evidence="2 3">CBS 101466</strain>
    </source>
</reference>
<sequence length="534" mass="59209">MAPSNNRFEFIDYSVAASGRARLKPEVRRRARVLVMKDFLRKTRSLDTVRSAPRTNKPLSHHKTRFRVKQSQEARPSVSPASSRLNNTISDGDTTESIPQTPAASVRAFIRIENPTARTRALLDYYLHAYWTNSIAVNPDGAWTTLTLADPAMIHAKLSLVALHRADRGQDGGTPEYLYHRGQAMLNIKRRLEQGDSSRDDGVIGTVALLASLDDHSQLSSETKDTHLQAVAALVQERGGIDSPQISDALRLVLGWVDLLHATLGEQRPSLGTPSMALTATPEDIRAAGAKDFKHSRRRGHAYGGTVGRLYDIKSHVSLLMDLKAIIIRPKRNRELRRLFSSSLWKLEYDLANIEDLAEQSDPWSERDTIRAFRDAAIVCSYANLREQNSVFIFGMLMQRIQRRLSSMLSNLQLDQQYLNSGEATLLLWVLSMGWKAALMARSDGRWFSIRGVAVAIRYGLSEKLFGTDATTTFDGDGDGDGDAEDPSFTLGLSASEVMQLQDEMQRWAGQGTLAVRGEQGNYGSAPSSESGAH</sequence>
<dbReference type="eggNOG" id="ENOG502SVVP">
    <property type="taxonomic scope" value="Eukaryota"/>
</dbReference>
<dbReference type="Proteomes" id="UP000030752">
    <property type="component" value="Unassembled WGS sequence"/>
</dbReference>
<accession>W2SC66</accession>
<dbReference type="HOGENOM" id="CLU_034675_0_0_1"/>
<name>W2SC66_CYPE1</name>
<dbReference type="InParanoid" id="W2SC66"/>
<dbReference type="STRING" id="1220924.W2SC66"/>
<gene>
    <name evidence="2" type="ORF">HMPREF1541_09341</name>
</gene>
<evidence type="ECO:0008006" key="4">
    <source>
        <dbReference type="Google" id="ProtNLM"/>
    </source>
</evidence>
<dbReference type="Pfam" id="PF11951">
    <property type="entry name" value="Fungal_trans_2"/>
    <property type="match status" value="1"/>
</dbReference>
<dbReference type="RefSeq" id="XP_008712237.1">
    <property type="nucleotide sequence ID" value="XM_008714015.1"/>
</dbReference>
<dbReference type="EMBL" id="KB822712">
    <property type="protein sequence ID" value="ETN45509.1"/>
    <property type="molecule type" value="Genomic_DNA"/>
</dbReference>
<dbReference type="GeneID" id="19976680"/>
<evidence type="ECO:0000256" key="1">
    <source>
        <dbReference type="SAM" id="MobiDB-lite"/>
    </source>
</evidence>
<keyword evidence="3" id="KW-1185">Reference proteome</keyword>
<organism evidence="2 3">
    <name type="scientific">Cyphellophora europaea (strain CBS 101466)</name>
    <name type="common">Phialophora europaea</name>
    <dbReference type="NCBI Taxonomy" id="1220924"/>
    <lineage>
        <taxon>Eukaryota</taxon>
        <taxon>Fungi</taxon>
        <taxon>Dikarya</taxon>
        <taxon>Ascomycota</taxon>
        <taxon>Pezizomycotina</taxon>
        <taxon>Eurotiomycetes</taxon>
        <taxon>Chaetothyriomycetidae</taxon>
        <taxon>Chaetothyriales</taxon>
        <taxon>Cyphellophoraceae</taxon>
        <taxon>Cyphellophora</taxon>
    </lineage>
</organism>
<dbReference type="VEuPathDB" id="FungiDB:HMPREF1541_09341"/>
<dbReference type="PANTHER" id="PTHR37540:SF5">
    <property type="entry name" value="TRANSCRIPTION FACTOR DOMAIN-CONTAINING PROTEIN"/>
    <property type="match status" value="1"/>
</dbReference>
<proteinExistence type="predicted"/>
<protein>
    <recommendedName>
        <fullName evidence="4">Transcription factor domain-containing protein</fullName>
    </recommendedName>
</protein>
<dbReference type="InterPro" id="IPR021858">
    <property type="entry name" value="Fun_TF"/>
</dbReference>
<feature type="compositionally biased region" description="Polar residues" evidence="1">
    <location>
        <begin position="69"/>
        <end position="99"/>
    </location>
</feature>
<evidence type="ECO:0000313" key="3">
    <source>
        <dbReference type="Proteomes" id="UP000030752"/>
    </source>
</evidence>